<comment type="similarity">
    <text evidence="2 7">Belongs to the cytochrome P450 family.</text>
</comment>
<dbReference type="Proteomes" id="UP000559256">
    <property type="component" value="Unassembled WGS sequence"/>
</dbReference>
<dbReference type="PRINTS" id="PR00465">
    <property type="entry name" value="EP450IV"/>
</dbReference>
<gene>
    <name evidence="9" type="ORF">D9758_018289</name>
</gene>
<dbReference type="CDD" id="cd11041">
    <property type="entry name" value="CYP503A1-like"/>
    <property type="match status" value="1"/>
</dbReference>
<keyword evidence="3 6" id="KW-0479">Metal-binding</keyword>
<feature type="binding site" description="axial binding residue" evidence="6">
    <location>
        <position position="461"/>
    </location>
    <ligand>
        <name>heme</name>
        <dbReference type="ChEBI" id="CHEBI:30413"/>
    </ligand>
    <ligandPart>
        <name>Fe</name>
        <dbReference type="ChEBI" id="CHEBI:18248"/>
    </ligandPart>
</feature>
<dbReference type="InterPro" id="IPR002403">
    <property type="entry name" value="Cyt_P450_E_grp-IV"/>
</dbReference>
<dbReference type="PROSITE" id="PS00086">
    <property type="entry name" value="CYTOCHROME_P450"/>
    <property type="match status" value="1"/>
</dbReference>
<evidence type="ECO:0000256" key="2">
    <source>
        <dbReference type="ARBA" id="ARBA00010617"/>
    </source>
</evidence>
<accession>A0A8H5EZV3</accession>
<keyword evidence="8" id="KW-0812">Transmembrane</keyword>
<evidence type="ECO:0000256" key="8">
    <source>
        <dbReference type="SAM" id="Phobius"/>
    </source>
</evidence>
<keyword evidence="8" id="KW-0472">Membrane</keyword>
<keyword evidence="4 7" id="KW-0560">Oxidoreductase</keyword>
<feature type="transmembrane region" description="Helical" evidence="8">
    <location>
        <begin position="6"/>
        <end position="24"/>
    </location>
</feature>
<reference evidence="9 10" key="1">
    <citation type="journal article" date="2020" name="ISME J.">
        <title>Uncovering the hidden diversity of litter-decomposition mechanisms in mushroom-forming fungi.</title>
        <authorList>
            <person name="Floudas D."/>
            <person name="Bentzer J."/>
            <person name="Ahren D."/>
            <person name="Johansson T."/>
            <person name="Persson P."/>
            <person name="Tunlid A."/>
        </authorList>
    </citation>
    <scope>NUCLEOTIDE SEQUENCE [LARGE SCALE GENOMIC DNA]</scope>
    <source>
        <strain evidence="9 10">CBS 291.85</strain>
    </source>
</reference>
<dbReference type="GO" id="GO:0020037">
    <property type="term" value="F:heme binding"/>
    <property type="evidence" value="ECO:0007669"/>
    <property type="project" value="InterPro"/>
</dbReference>
<organism evidence="9 10">
    <name type="scientific">Tetrapyrgos nigripes</name>
    <dbReference type="NCBI Taxonomy" id="182062"/>
    <lineage>
        <taxon>Eukaryota</taxon>
        <taxon>Fungi</taxon>
        <taxon>Dikarya</taxon>
        <taxon>Basidiomycota</taxon>
        <taxon>Agaricomycotina</taxon>
        <taxon>Agaricomycetes</taxon>
        <taxon>Agaricomycetidae</taxon>
        <taxon>Agaricales</taxon>
        <taxon>Marasmiineae</taxon>
        <taxon>Marasmiaceae</taxon>
        <taxon>Tetrapyrgos</taxon>
    </lineage>
</organism>
<dbReference type="SUPFAM" id="SSF48264">
    <property type="entry name" value="Cytochrome P450"/>
    <property type="match status" value="1"/>
</dbReference>
<evidence type="ECO:0000256" key="4">
    <source>
        <dbReference type="ARBA" id="ARBA00023002"/>
    </source>
</evidence>
<proteinExistence type="inferred from homology"/>
<sequence length="521" mass="60003">MIDLQSIGYLLAGIGGTYLVFSFLREQIDTYKLRHIPTIGPKGLLSSYFGRFQFVKRAKDMLQEGYERYPGGLFKIRTLDQWIVIVTNDNMIHDIRKAPENMMSFDFATRESFQQDHTMGKTVYLHPHHVDVVRTTLTRNIAARFSDVQDEIASAFGDEIPPDAEWKPYPALNTVMRIICRTTNRLFVGLPVCRDPDYINLNIEHTILVFKSAFLINIFPSALHQIIGPLLSPLPASLKRARKHLAKMIEDRMEKDDQYGRDWDDRPNDFISWVLDEIPQEKQKELRNVEDILLRVLHTNIGAIHTTSMAFTNILYHLAIQSPEILDILRNEMESAIDQYGWTKDAMSHMRRTDSFMKEVARMVGTNGTVVERMAMKDFTFSDGTTLPAGSRVAVPGFVLQRDENRYQDADKFKPFRFYDMDRDAAGLTEDAESTWTGSIKHQMTTPSPNYFFFGTGKHACPGRFFAVNELKTLVAHTLLHYDIKLEGDPKSVPAPVWLIRDISPDANIRVMFRKRQRLKE</sequence>
<evidence type="ECO:0000313" key="10">
    <source>
        <dbReference type="Proteomes" id="UP000559256"/>
    </source>
</evidence>
<dbReference type="GO" id="GO:0004497">
    <property type="term" value="F:monooxygenase activity"/>
    <property type="evidence" value="ECO:0007669"/>
    <property type="project" value="UniProtKB-KW"/>
</dbReference>
<comment type="cofactor">
    <cofactor evidence="1 6">
        <name>heme</name>
        <dbReference type="ChEBI" id="CHEBI:30413"/>
    </cofactor>
</comment>
<keyword evidence="10" id="KW-1185">Reference proteome</keyword>
<evidence type="ECO:0008006" key="11">
    <source>
        <dbReference type="Google" id="ProtNLM"/>
    </source>
</evidence>
<dbReference type="EMBL" id="JAACJM010000450">
    <property type="protein sequence ID" value="KAF5318327.1"/>
    <property type="molecule type" value="Genomic_DNA"/>
</dbReference>
<dbReference type="GO" id="GO:0016705">
    <property type="term" value="F:oxidoreductase activity, acting on paired donors, with incorporation or reduction of molecular oxygen"/>
    <property type="evidence" value="ECO:0007669"/>
    <property type="project" value="InterPro"/>
</dbReference>
<dbReference type="OrthoDB" id="1844152at2759"/>
<evidence type="ECO:0000256" key="3">
    <source>
        <dbReference type="ARBA" id="ARBA00022723"/>
    </source>
</evidence>
<evidence type="ECO:0000256" key="7">
    <source>
        <dbReference type="RuleBase" id="RU000461"/>
    </source>
</evidence>
<keyword evidence="8" id="KW-1133">Transmembrane helix</keyword>
<comment type="caution">
    <text evidence="9">The sequence shown here is derived from an EMBL/GenBank/DDBJ whole genome shotgun (WGS) entry which is preliminary data.</text>
</comment>
<evidence type="ECO:0000256" key="5">
    <source>
        <dbReference type="ARBA" id="ARBA00023004"/>
    </source>
</evidence>
<keyword evidence="6 7" id="KW-0349">Heme</keyword>
<dbReference type="PANTHER" id="PTHR46206">
    <property type="entry name" value="CYTOCHROME P450"/>
    <property type="match status" value="1"/>
</dbReference>
<evidence type="ECO:0000256" key="6">
    <source>
        <dbReference type="PIRSR" id="PIRSR602403-1"/>
    </source>
</evidence>
<dbReference type="Gene3D" id="1.10.630.10">
    <property type="entry name" value="Cytochrome P450"/>
    <property type="match status" value="1"/>
</dbReference>
<dbReference type="InterPro" id="IPR036396">
    <property type="entry name" value="Cyt_P450_sf"/>
</dbReference>
<dbReference type="GO" id="GO:0005506">
    <property type="term" value="F:iron ion binding"/>
    <property type="evidence" value="ECO:0007669"/>
    <property type="project" value="InterPro"/>
</dbReference>
<dbReference type="InterPro" id="IPR001128">
    <property type="entry name" value="Cyt_P450"/>
</dbReference>
<dbReference type="AlphaFoldDB" id="A0A8H5EZV3"/>
<keyword evidence="7" id="KW-0503">Monooxygenase</keyword>
<evidence type="ECO:0000256" key="1">
    <source>
        <dbReference type="ARBA" id="ARBA00001971"/>
    </source>
</evidence>
<protein>
    <recommendedName>
        <fullName evidence="11">Cytochrome P450</fullName>
    </recommendedName>
</protein>
<evidence type="ECO:0000313" key="9">
    <source>
        <dbReference type="EMBL" id="KAF5318327.1"/>
    </source>
</evidence>
<name>A0A8H5EZV3_9AGAR</name>
<keyword evidence="5 6" id="KW-0408">Iron</keyword>
<dbReference type="InterPro" id="IPR017972">
    <property type="entry name" value="Cyt_P450_CS"/>
</dbReference>
<dbReference type="Pfam" id="PF00067">
    <property type="entry name" value="p450"/>
    <property type="match status" value="1"/>
</dbReference>